<evidence type="ECO:0000256" key="3">
    <source>
        <dbReference type="ARBA" id="ARBA00023163"/>
    </source>
</evidence>
<dbReference type="PANTHER" id="PTHR43214:SF24">
    <property type="entry name" value="TRANSCRIPTIONAL REGULATORY PROTEIN NARL-RELATED"/>
    <property type="match status" value="1"/>
</dbReference>
<dbReference type="GO" id="GO:0003677">
    <property type="term" value="F:DNA binding"/>
    <property type="evidence" value="ECO:0007669"/>
    <property type="project" value="UniProtKB-KW"/>
</dbReference>
<sequence length="237" mass="25972">MPGKHAHGGSVRRGRWQHVRVRSSQRRGLDVDRIPVSLRAQDPISRAGVASQLRTRPELRLDDPDDEGSPSVVVVVVDTIDEAELRVLRSVQRTTTARMVLVATHIDDQQLVSAAECGVAGIVRRAEATPERLVQVISAVARGEGSVPADLLGRLLEQVGRLQGQVLGPRGLNFNGLTAREIQVLRLVAEGYDTAEIATKLSYSERTIKNVLHGIMTRLQLRNRSHAVAYALRQGLI</sequence>
<dbReference type="InterPro" id="IPR000792">
    <property type="entry name" value="Tscrpt_reg_LuxR_C"/>
</dbReference>
<accession>A0A852ZQV4</accession>
<dbReference type="PRINTS" id="PR00038">
    <property type="entry name" value="HTHLUXR"/>
</dbReference>
<organism evidence="5 6">
    <name type="scientific">Allostreptomyces psammosilenae</name>
    <dbReference type="NCBI Taxonomy" id="1892865"/>
    <lineage>
        <taxon>Bacteria</taxon>
        <taxon>Bacillati</taxon>
        <taxon>Actinomycetota</taxon>
        <taxon>Actinomycetes</taxon>
        <taxon>Kitasatosporales</taxon>
        <taxon>Streptomycetaceae</taxon>
        <taxon>Allostreptomyces</taxon>
    </lineage>
</organism>
<reference evidence="5 6" key="1">
    <citation type="submission" date="2020-07" db="EMBL/GenBank/DDBJ databases">
        <title>Sequencing the genomes of 1000 actinobacteria strains.</title>
        <authorList>
            <person name="Klenk H.-P."/>
        </authorList>
    </citation>
    <scope>NUCLEOTIDE SEQUENCE [LARGE SCALE GENOMIC DNA]</scope>
    <source>
        <strain evidence="5 6">DSM 42178</strain>
    </source>
</reference>
<dbReference type="SMART" id="SM00421">
    <property type="entry name" value="HTH_LUXR"/>
    <property type="match status" value="1"/>
</dbReference>
<dbReference type="InterPro" id="IPR016032">
    <property type="entry name" value="Sig_transdc_resp-reg_C-effctor"/>
</dbReference>
<dbReference type="PANTHER" id="PTHR43214">
    <property type="entry name" value="TWO-COMPONENT RESPONSE REGULATOR"/>
    <property type="match status" value="1"/>
</dbReference>
<keyword evidence="6" id="KW-1185">Reference proteome</keyword>
<dbReference type="PROSITE" id="PS50043">
    <property type="entry name" value="HTH_LUXR_2"/>
    <property type="match status" value="1"/>
</dbReference>
<keyword evidence="2 5" id="KW-0238">DNA-binding</keyword>
<evidence type="ECO:0000313" key="6">
    <source>
        <dbReference type="Proteomes" id="UP000567795"/>
    </source>
</evidence>
<dbReference type="CDD" id="cd06170">
    <property type="entry name" value="LuxR_C_like"/>
    <property type="match status" value="1"/>
</dbReference>
<evidence type="ECO:0000259" key="4">
    <source>
        <dbReference type="PROSITE" id="PS50043"/>
    </source>
</evidence>
<evidence type="ECO:0000313" key="5">
    <source>
        <dbReference type="EMBL" id="NYI03877.1"/>
    </source>
</evidence>
<dbReference type="Pfam" id="PF00196">
    <property type="entry name" value="GerE"/>
    <property type="match status" value="1"/>
</dbReference>
<comment type="caution">
    <text evidence="5">The sequence shown here is derived from an EMBL/GenBank/DDBJ whole genome shotgun (WGS) entry which is preliminary data.</text>
</comment>
<protein>
    <submittedName>
        <fullName evidence="5">DNA-binding NarL/FixJ family response regulator</fullName>
    </submittedName>
</protein>
<evidence type="ECO:0000256" key="1">
    <source>
        <dbReference type="ARBA" id="ARBA00023015"/>
    </source>
</evidence>
<dbReference type="AlphaFoldDB" id="A0A852ZQV4"/>
<dbReference type="Proteomes" id="UP000567795">
    <property type="component" value="Unassembled WGS sequence"/>
</dbReference>
<evidence type="ECO:0000256" key="2">
    <source>
        <dbReference type="ARBA" id="ARBA00023125"/>
    </source>
</evidence>
<dbReference type="GO" id="GO:0006355">
    <property type="term" value="P:regulation of DNA-templated transcription"/>
    <property type="evidence" value="ECO:0007669"/>
    <property type="project" value="InterPro"/>
</dbReference>
<name>A0A852ZQV4_9ACTN</name>
<dbReference type="Gene3D" id="3.40.50.2300">
    <property type="match status" value="1"/>
</dbReference>
<gene>
    <name evidence="5" type="ORF">FHU37_000820</name>
</gene>
<dbReference type="EMBL" id="JACBZD010000001">
    <property type="protein sequence ID" value="NYI03877.1"/>
    <property type="molecule type" value="Genomic_DNA"/>
</dbReference>
<dbReference type="SUPFAM" id="SSF46894">
    <property type="entry name" value="C-terminal effector domain of the bipartite response regulators"/>
    <property type="match status" value="1"/>
</dbReference>
<feature type="domain" description="HTH luxR-type" evidence="4">
    <location>
        <begin position="170"/>
        <end position="235"/>
    </location>
</feature>
<proteinExistence type="predicted"/>
<keyword evidence="3" id="KW-0804">Transcription</keyword>
<keyword evidence="1" id="KW-0805">Transcription regulation</keyword>
<dbReference type="InterPro" id="IPR039420">
    <property type="entry name" value="WalR-like"/>
</dbReference>